<sequence>MGSVLELTDRGLHCPAGDFYIDPWKPVARAVVTHAHADHARRGHEKYLTATDGEHVLRSRMGQSAVIDTLDYGERLTMNGVDVSLHPAGHILGSAQIRIEHRGEVWCVSGDYKTDPDRTCANFEPVRCHTFITESTFGLPIYQWPSQVSVFEQVDDWWRANRDAGKVSVLFAYALGKSQRLLAGVDPSIAPIYCHGAVEMCNRDYRATGIELPETEYAGRGERGKDWQGALVIAPPSAQGTPWLRKFGNVATGFASGWMLVRGQRRRRAVDRGFVLSDHVDWPSLFHSIEATGAERVFATHGSRRAVVRRLREQGYEAEMLDTWWEGESDDGETGETGDGKSGGGE</sequence>
<proteinExistence type="predicted"/>
<feature type="compositionally biased region" description="Acidic residues" evidence="1">
    <location>
        <begin position="325"/>
        <end position="336"/>
    </location>
</feature>
<dbReference type="InterPro" id="IPR036866">
    <property type="entry name" value="RibonucZ/Hydroxyglut_hydro"/>
</dbReference>
<feature type="compositionally biased region" description="Gly residues" evidence="1">
    <location>
        <begin position="337"/>
        <end position="346"/>
    </location>
</feature>
<name>A0A517R7A4_9PLAN</name>
<evidence type="ECO:0000313" key="2">
    <source>
        <dbReference type="EMBL" id="QDT39774.1"/>
    </source>
</evidence>
<organism evidence="2 3">
    <name type="scientific">Stratiformator vulcanicus</name>
    <dbReference type="NCBI Taxonomy" id="2527980"/>
    <lineage>
        <taxon>Bacteria</taxon>
        <taxon>Pseudomonadati</taxon>
        <taxon>Planctomycetota</taxon>
        <taxon>Planctomycetia</taxon>
        <taxon>Planctomycetales</taxon>
        <taxon>Planctomycetaceae</taxon>
        <taxon>Stratiformator</taxon>
    </lineage>
</organism>
<dbReference type="SUPFAM" id="SSF56281">
    <property type="entry name" value="Metallo-hydrolase/oxidoreductase"/>
    <property type="match status" value="1"/>
</dbReference>
<accession>A0A517R7A4</accession>
<protein>
    <submittedName>
        <fullName evidence="2">Uncharacterized protein</fullName>
    </submittedName>
</protein>
<dbReference type="Proteomes" id="UP000317318">
    <property type="component" value="Chromosome"/>
</dbReference>
<keyword evidence="3" id="KW-1185">Reference proteome</keyword>
<dbReference type="OrthoDB" id="9803916at2"/>
<dbReference type="InterPro" id="IPR050698">
    <property type="entry name" value="MBL"/>
</dbReference>
<dbReference type="EMBL" id="CP036268">
    <property type="protein sequence ID" value="QDT39774.1"/>
    <property type="molecule type" value="Genomic_DNA"/>
</dbReference>
<gene>
    <name evidence="2" type="ORF">Pan189_41850</name>
</gene>
<evidence type="ECO:0000313" key="3">
    <source>
        <dbReference type="Proteomes" id="UP000317318"/>
    </source>
</evidence>
<evidence type="ECO:0000256" key="1">
    <source>
        <dbReference type="SAM" id="MobiDB-lite"/>
    </source>
</evidence>
<dbReference type="NCBIfam" id="TIGR04122">
    <property type="entry name" value="Xnuc_lig_assoc"/>
    <property type="match status" value="1"/>
</dbReference>
<reference evidence="2 3" key="1">
    <citation type="submission" date="2019-02" db="EMBL/GenBank/DDBJ databases">
        <title>Deep-cultivation of Planctomycetes and their phenomic and genomic characterization uncovers novel biology.</title>
        <authorList>
            <person name="Wiegand S."/>
            <person name="Jogler M."/>
            <person name="Boedeker C."/>
            <person name="Pinto D."/>
            <person name="Vollmers J."/>
            <person name="Rivas-Marin E."/>
            <person name="Kohn T."/>
            <person name="Peeters S.H."/>
            <person name="Heuer A."/>
            <person name="Rast P."/>
            <person name="Oberbeckmann S."/>
            <person name="Bunk B."/>
            <person name="Jeske O."/>
            <person name="Meyerdierks A."/>
            <person name="Storesund J.E."/>
            <person name="Kallscheuer N."/>
            <person name="Luecker S."/>
            <person name="Lage O.M."/>
            <person name="Pohl T."/>
            <person name="Merkel B.J."/>
            <person name="Hornburger P."/>
            <person name="Mueller R.-W."/>
            <person name="Bruemmer F."/>
            <person name="Labrenz M."/>
            <person name="Spormann A.M."/>
            <person name="Op den Camp H."/>
            <person name="Overmann J."/>
            <person name="Amann R."/>
            <person name="Jetten M.S.M."/>
            <person name="Mascher T."/>
            <person name="Medema M.H."/>
            <person name="Devos D.P."/>
            <person name="Kaster A.-K."/>
            <person name="Ovreas L."/>
            <person name="Rohde M."/>
            <person name="Galperin M.Y."/>
            <person name="Jogler C."/>
        </authorList>
    </citation>
    <scope>NUCLEOTIDE SEQUENCE [LARGE SCALE GENOMIC DNA]</scope>
    <source>
        <strain evidence="2 3">Pan189</strain>
    </source>
</reference>
<feature type="region of interest" description="Disordered" evidence="1">
    <location>
        <begin position="323"/>
        <end position="346"/>
    </location>
</feature>
<dbReference type="PANTHER" id="PTHR11203">
    <property type="entry name" value="CLEAVAGE AND POLYADENYLATION SPECIFICITY FACTOR FAMILY MEMBER"/>
    <property type="match status" value="1"/>
</dbReference>
<dbReference type="InterPro" id="IPR026360">
    <property type="entry name" value="Xnuc_lig_assoc"/>
</dbReference>
<dbReference type="AlphaFoldDB" id="A0A517R7A4"/>
<dbReference type="KEGG" id="svp:Pan189_41850"/>
<dbReference type="GO" id="GO:0004521">
    <property type="term" value="F:RNA endonuclease activity"/>
    <property type="evidence" value="ECO:0007669"/>
    <property type="project" value="TreeGrafter"/>
</dbReference>
<dbReference type="RefSeq" id="WP_145365888.1">
    <property type="nucleotide sequence ID" value="NZ_CP036268.1"/>
</dbReference>
<dbReference type="Gene3D" id="3.60.15.10">
    <property type="entry name" value="Ribonuclease Z/Hydroxyacylglutathione hydrolase-like"/>
    <property type="match status" value="1"/>
</dbReference>
<dbReference type="PANTHER" id="PTHR11203:SF49">
    <property type="entry name" value="BLL1145 PROTEIN"/>
    <property type="match status" value="1"/>
</dbReference>